<keyword evidence="5" id="KW-1185">Reference proteome</keyword>
<feature type="region of interest" description="Disordered" evidence="2">
    <location>
        <begin position="187"/>
        <end position="216"/>
    </location>
</feature>
<evidence type="ECO:0000313" key="5">
    <source>
        <dbReference type="Proteomes" id="UP000759537"/>
    </source>
</evidence>
<reference evidence="4" key="2">
    <citation type="journal article" date="2020" name="Nat. Commun.">
        <title>Large-scale genome sequencing of mycorrhizal fungi provides insights into the early evolution of symbiotic traits.</title>
        <authorList>
            <person name="Miyauchi S."/>
            <person name="Kiss E."/>
            <person name="Kuo A."/>
            <person name="Drula E."/>
            <person name="Kohler A."/>
            <person name="Sanchez-Garcia M."/>
            <person name="Morin E."/>
            <person name="Andreopoulos B."/>
            <person name="Barry K.W."/>
            <person name="Bonito G."/>
            <person name="Buee M."/>
            <person name="Carver A."/>
            <person name="Chen C."/>
            <person name="Cichocki N."/>
            <person name="Clum A."/>
            <person name="Culley D."/>
            <person name="Crous P.W."/>
            <person name="Fauchery L."/>
            <person name="Girlanda M."/>
            <person name="Hayes R.D."/>
            <person name="Keri Z."/>
            <person name="LaButti K."/>
            <person name="Lipzen A."/>
            <person name="Lombard V."/>
            <person name="Magnuson J."/>
            <person name="Maillard F."/>
            <person name="Murat C."/>
            <person name="Nolan M."/>
            <person name="Ohm R.A."/>
            <person name="Pangilinan J."/>
            <person name="Pereira M.F."/>
            <person name="Perotto S."/>
            <person name="Peter M."/>
            <person name="Pfister S."/>
            <person name="Riley R."/>
            <person name="Sitrit Y."/>
            <person name="Stielow J.B."/>
            <person name="Szollosi G."/>
            <person name="Zifcakova L."/>
            <person name="Stursova M."/>
            <person name="Spatafora J.W."/>
            <person name="Tedersoo L."/>
            <person name="Vaario L.M."/>
            <person name="Yamada A."/>
            <person name="Yan M."/>
            <person name="Wang P."/>
            <person name="Xu J."/>
            <person name="Bruns T."/>
            <person name="Baldrian P."/>
            <person name="Vilgalys R."/>
            <person name="Dunand C."/>
            <person name="Henrissat B."/>
            <person name="Grigoriev I.V."/>
            <person name="Hibbett D."/>
            <person name="Nagy L.G."/>
            <person name="Martin F.M."/>
        </authorList>
    </citation>
    <scope>NUCLEOTIDE SEQUENCE</scope>
    <source>
        <strain evidence="4">Prilba</strain>
    </source>
</reference>
<dbReference type="PROSITE" id="PS50157">
    <property type="entry name" value="ZINC_FINGER_C2H2_2"/>
    <property type="match status" value="1"/>
</dbReference>
<comment type="caution">
    <text evidence="4">The sequence shown here is derived from an EMBL/GenBank/DDBJ whole genome shotgun (WGS) entry which is preliminary data.</text>
</comment>
<evidence type="ECO:0000313" key="4">
    <source>
        <dbReference type="EMBL" id="KAF8485158.1"/>
    </source>
</evidence>
<evidence type="ECO:0000256" key="1">
    <source>
        <dbReference type="PROSITE-ProRule" id="PRU00042"/>
    </source>
</evidence>
<evidence type="ECO:0000256" key="2">
    <source>
        <dbReference type="SAM" id="MobiDB-lite"/>
    </source>
</evidence>
<reference evidence="4" key="1">
    <citation type="submission" date="2019-10" db="EMBL/GenBank/DDBJ databases">
        <authorList>
            <consortium name="DOE Joint Genome Institute"/>
            <person name="Kuo A."/>
            <person name="Miyauchi S."/>
            <person name="Kiss E."/>
            <person name="Drula E."/>
            <person name="Kohler A."/>
            <person name="Sanchez-Garcia M."/>
            <person name="Andreopoulos B."/>
            <person name="Barry K.W."/>
            <person name="Bonito G."/>
            <person name="Buee M."/>
            <person name="Carver A."/>
            <person name="Chen C."/>
            <person name="Cichocki N."/>
            <person name="Clum A."/>
            <person name="Culley D."/>
            <person name="Crous P.W."/>
            <person name="Fauchery L."/>
            <person name="Girlanda M."/>
            <person name="Hayes R."/>
            <person name="Keri Z."/>
            <person name="LaButti K."/>
            <person name="Lipzen A."/>
            <person name="Lombard V."/>
            <person name="Magnuson J."/>
            <person name="Maillard F."/>
            <person name="Morin E."/>
            <person name="Murat C."/>
            <person name="Nolan M."/>
            <person name="Ohm R."/>
            <person name="Pangilinan J."/>
            <person name="Pereira M."/>
            <person name="Perotto S."/>
            <person name="Peter M."/>
            <person name="Riley R."/>
            <person name="Sitrit Y."/>
            <person name="Stielow B."/>
            <person name="Szollosi G."/>
            <person name="Zifcakova L."/>
            <person name="Stursova M."/>
            <person name="Spatafora J.W."/>
            <person name="Tedersoo L."/>
            <person name="Vaario L.-M."/>
            <person name="Yamada A."/>
            <person name="Yan M."/>
            <person name="Wang P."/>
            <person name="Xu J."/>
            <person name="Bruns T."/>
            <person name="Baldrian P."/>
            <person name="Vilgalys R."/>
            <person name="Henrissat B."/>
            <person name="Grigoriev I.V."/>
            <person name="Hibbett D."/>
            <person name="Nagy L.G."/>
            <person name="Martin F.M."/>
        </authorList>
    </citation>
    <scope>NUCLEOTIDE SEQUENCE</scope>
    <source>
        <strain evidence="4">Prilba</strain>
    </source>
</reference>
<protein>
    <recommendedName>
        <fullName evidence="3">C2H2-type domain-containing protein</fullName>
    </recommendedName>
</protein>
<dbReference type="Gene3D" id="3.30.160.60">
    <property type="entry name" value="Classic Zinc Finger"/>
    <property type="match status" value="1"/>
</dbReference>
<name>A0A9P5N2Y2_9AGAM</name>
<dbReference type="SMART" id="SM00355">
    <property type="entry name" value="ZnF_C2H2"/>
    <property type="match status" value="2"/>
</dbReference>
<keyword evidence="1" id="KW-0479">Metal-binding</keyword>
<dbReference type="PROSITE" id="PS00028">
    <property type="entry name" value="ZINC_FINGER_C2H2_1"/>
    <property type="match status" value="1"/>
</dbReference>
<organism evidence="4 5">
    <name type="scientific">Russula ochroleuca</name>
    <dbReference type="NCBI Taxonomy" id="152965"/>
    <lineage>
        <taxon>Eukaryota</taxon>
        <taxon>Fungi</taxon>
        <taxon>Dikarya</taxon>
        <taxon>Basidiomycota</taxon>
        <taxon>Agaricomycotina</taxon>
        <taxon>Agaricomycetes</taxon>
        <taxon>Russulales</taxon>
        <taxon>Russulaceae</taxon>
        <taxon>Russula</taxon>
    </lineage>
</organism>
<feature type="domain" description="C2H2-type" evidence="3">
    <location>
        <begin position="283"/>
        <end position="308"/>
    </location>
</feature>
<dbReference type="AlphaFoldDB" id="A0A9P5N2Y2"/>
<dbReference type="OrthoDB" id="2758144at2759"/>
<dbReference type="InterPro" id="IPR013087">
    <property type="entry name" value="Znf_C2H2_type"/>
</dbReference>
<keyword evidence="1" id="KW-0862">Zinc</keyword>
<accession>A0A9P5N2Y2</accession>
<gene>
    <name evidence="4" type="ORF">DFH94DRAFT_265889</name>
</gene>
<dbReference type="Proteomes" id="UP000759537">
    <property type="component" value="Unassembled WGS sequence"/>
</dbReference>
<feature type="compositionally biased region" description="Polar residues" evidence="2">
    <location>
        <begin position="188"/>
        <end position="202"/>
    </location>
</feature>
<sequence length="374" mass="42416">MHGTFTISECQSRMDIVVSAIRDAELDNPKATEVIQDPHYSHSHPLLESYAHLRSLRRFLTPSSLGVLCPDLDNLSLTESSMEERDVQNLPQGSSGPYTAVGCISFGENIDIPQIGHSDPQLRNNFPNNFFHPPCNQAAHYSGPFHSRWDVLYWSLTTRPTVLSTLAPGLSVENFGDEFRAFADDQIRTNGSTPGQRITNHSPGGANSPFDQGNGNELRNLNLASHSQSSHVSPQRVEYVPGTHPFVPYLDRKVEAPELGEFQWIPEMRVAQSSKNTTISKEWPCLYDDCNKSYGRRQEVIRHMRDKHEIPHKCFICGIKWTRAEKIRGHLLSGHRDRFTEEECQEICHLQGLHNTINLLRRLEITMLSRSNKP</sequence>
<evidence type="ECO:0000259" key="3">
    <source>
        <dbReference type="PROSITE" id="PS50157"/>
    </source>
</evidence>
<dbReference type="GO" id="GO:0008270">
    <property type="term" value="F:zinc ion binding"/>
    <property type="evidence" value="ECO:0007669"/>
    <property type="project" value="UniProtKB-KW"/>
</dbReference>
<proteinExistence type="predicted"/>
<keyword evidence="1" id="KW-0863">Zinc-finger</keyword>
<dbReference type="EMBL" id="WHVB01000003">
    <property type="protein sequence ID" value="KAF8485158.1"/>
    <property type="molecule type" value="Genomic_DNA"/>
</dbReference>